<evidence type="ECO:0000256" key="2">
    <source>
        <dbReference type="ARBA" id="ARBA00022531"/>
    </source>
</evidence>
<evidence type="ECO:0000313" key="11">
    <source>
        <dbReference type="Proteomes" id="UP000707356"/>
    </source>
</evidence>
<sequence>MTSSMAARQLGVEPFVGAAPVERRTNWTEADIQTVISAAYRQVFGNEHVMQSERLVSAESMLRQGNISVREFIRSLAQSELYRQKFFYSTPQLRFIELNFKHLLGRAPADEAEISQHVNLYIQRGYVAEIDSYIDSDEYQTHFGEAIVPHYRSFESQPGQKTVSFNRMFQLYRGYASSDQTQRAHKVARLSQELACNSASPLRTPMTGRGLAGTHRGDRAQYRLRVTQANRGQTPQLRRSISEYLVPYEQLSSILQRLNQRGSRIISISLA</sequence>
<dbReference type="GO" id="GO:0030089">
    <property type="term" value="C:phycobilisome"/>
    <property type="evidence" value="ECO:0007669"/>
    <property type="project" value="UniProtKB-UniRule"/>
</dbReference>
<evidence type="ECO:0000256" key="3">
    <source>
        <dbReference type="ARBA" id="ARBA00022549"/>
    </source>
</evidence>
<dbReference type="InterPro" id="IPR008213">
    <property type="entry name" value="CpcD-like_dom"/>
</dbReference>
<evidence type="ECO:0000256" key="4">
    <source>
        <dbReference type="ARBA" id="ARBA00022738"/>
    </source>
</evidence>
<comment type="subcellular location">
    <subcellularLocation>
        <location evidence="1">Cellular thylakoid membrane</location>
        <topology evidence="1">Peripheral membrane protein</topology>
        <orientation evidence="1">Cytoplasmic side</orientation>
    </subcellularLocation>
</comment>
<gene>
    <name evidence="10" type="ORF">KME07_20145</name>
</gene>
<dbReference type="AlphaFoldDB" id="A0A951U6K4"/>
<keyword evidence="4 7" id="KW-0605">Phycobilisome</keyword>
<reference evidence="10" key="1">
    <citation type="submission" date="2021-05" db="EMBL/GenBank/DDBJ databases">
        <authorList>
            <person name="Pietrasiak N."/>
            <person name="Ward R."/>
            <person name="Stajich J.E."/>
            <person name="Kurbessoian T."/>
        </authorList>
    </citation>
    <scope>NUCLEOTIDE SEQUENCE</scope>
    <source>
        <strain evidence="10">GSE-TBD4-15B</strain>
    </source>
</reference>
<evidence type="ECO:0000313" key="10">
    <source>
        <dbReference type="EMBL" id="MBW4467745.1"/>
    </source>
</evidence>
<keyword evidence="6" id="KW-0472">Membrane</keyword>
<evidence type="ECO:0000256" key="6">
    <source>
        <dbReference type="ARBA" id="ARBA00023136"/>
    </source>
</evidence>
<dbReference type="PANTHER" id="PTHR34011">
    <property type="entry name" value="PHYCOBILISOME 32.1 KDA LINKER POLYPEPTIDE, PHYCOCYANIN-ASSOCIATED, ROD 2-RELATED"/>
    <property type="match status" value="1"/>
</dbReference>
<keyword evidence="2" id="KW-0602">Photosynthesis</keyword>
<dbReference type="PROSITE" id="PS51441">
    <property type="entry name" value="CPCD_LIKE"/>
    <property type="match status" value="1"/>
</dbReference>
<dbReference type="Proteomes" id="UP000707356">
    <property type="component" value="Unassembled WGS sequence"/>
</dbReference>
<dbReference type="GO" id="GO:0031676">
    <property type="term" value="C:plasma membrane-derived thylakoid membrane"/>
    <property type="evidence" value="ECO:0007669"/>
    <property type="project" value="UniProtKB-SubCell"/>
</dbReference>
<dbReference type="Pfam" id="PF00427">
    <property type="entry name" value="PBS_linker_poly"/>
    <property type="match status" value="1"/>
</dbReference>
<dbReference type="PANTHER" id="PTHR34011:SF6">
    <property type="entry name" value="PHYCOBILIPROTEIN APCE"/>
    <property type="match status" value="1"/>
</dbReference>
<evidence type="ECO:0000259" key="8">
    <source>
        <dbReference type="PROSITE" id="PS51441"/>
    </source>
</evidence>
<dbReference type="InterPro" id="IPR001297">
    <property type="entry name" value="PBS_linker_dom"/>
</dbReference>
<proteinExistence type="inferred from homology"/>
<dbReference type="PIRSF" id="PIRSF005898">
    <property type="entry name" value="Phycobilisome_CpeC/CpcI"/>
    <property type="match status" value="1"/>
</dbReference>
<organism evidence="10 11">
    <name type="scientific">Pegethrix bostrychoides GSE-TBD4-15B</name>
    <dbReference type="NCBI Taxonomy" id="2839662"/>
    <lineage>
        <taxon>Bacteria</taxon>
        <taxon>Bacillati</taxon>
        <taxon>Cyanobacteriota</taxon>
        <taxon>Cyanophyceae</taxon>
        <taxon>Oculatellales</taxon>
        <taxon>Oculatellaceae</taxon>
        <taxon>Pegethrix</taxon>
    </lineage>
</organism>
<keyword evidence="3" id="KW-0042">Antenna complex</keyword>
<evidence type="ECO:0000256" key="7">
    <source>
        <dbReference type="PROSITE-ProRule" id="PRU00775"/>
    </source>
</evidence>
<evidence type="ECO:0000256" key="5">
    <source>
        <dbReference type="ARBA" id="ARBA00023078"/>
    </source>
</evidence>
<feature type="domain" description="CpcD-like" evidence="8">
    <location>
        <begin position="219"/>
        <end position="271"/>
    </location>
</feature>
<protein>
    <submittedName>
        <fullName evidence="10">Phycobilisome linker polypeptide</fullName>
    </submittedName>
</protein>
<dbReference type="PROSITE" id="PS51445">
    <property type="entry name" value="PBS_LINKER"/>
    <property type="match status" value="1"/>
</dbReference>
<dbReference type="Pfam" id="PF01383">
    <property type="entry name" value="CpcD"/>
    <property type="match status" value="1"/>
</dbReference>
<dbReference type="SMART" id="SM01094">
    <property type="entry name" value="CpcD"/>
    <property type="match status" value="1"/>
</dbReference>
<reference evidence="10" key="2">
    <citation type="journal article" date="2022" name="Microbiol. Resour. Announc.">
        <title>Metagenome Sequencing to Explore Phylogenomics of Terrestrial Cyanobacteria.</title>
        <authorList>
            <person name="Ward R.D."/>
            <person name="Stajich J.E."/>
            <person name="Johansen J.R."/>
            <person name="Huntemann M."/>
            <person name="Clum A."/>
            <person name="Foster B."/>
            <person name="Foster B."/>
            <person name="Roux S."/>
            <person name="Palaniappan K."/>
            <person name="Varghese N."/>
            <person name="Mukherjee S."/>
            <person name="Reddy T.B.K."/>
            <person name="Daum C."/>
            <person name="Copeland A."/>
            <person name="Chen I.A."/>
            <person name="Ivanova N.N."/>
            <person name="Kyrpides N.C."/>
            <person name="Shapiro N."/>
            <person name="Eloe-Fadrosh E.A."/>
            <person name="Pietrasiak N."/>
        </authorList>
    </citation>
    <scope>NUCLEOTIDE SEQUENCE</scope>
    <source>
        <strain evidence="10">GSE-TBD4-15B</strain>
    </source>
</reference>
<evidence type="ECO:0000256" key="1">
    <source>
        <dbReference type="ARBA" id="ARBA00004445"/>
    </source>
</evidence>
<evidence type="ECO:0000259" key="9">
    <source>
        <dbReference type="PROSITE" id="PS51445"/>
    </source>
</evidence>
<dbReference type="Gene3D" id="1.10.3130.20">
    <property type="entry name" value="Phycobilisome linker domain"/>
    <property type="match status" value="1"/>
</dbReference>
<accession>A0A951U6K4</accession>
<dbReference type="EMBL" id="JAHHHV010000080">
    <property type="protein sequence ID" value="MBW4467745.1"/>
    <property type="molecule type" value="Genomic_DNA"/>
</dbReference>
<feature type="domain" description="PBS-linker" evidence="9">
    <location>
        <begin position="1"/>
        <end position="180"/>
    </location>
</feature>
<keyword evidence="5" id="KW-0793">Thylakoid</keyword>
<name>A0A951U6K4_9CYAN</name>
<comment type="caution">
    <text evidence="10">The sequence shown here is derived from an EMBL/GenBank/DDBJ whole genome shotgun (WGS) entry which is preliminary data.</text>
</comment>
<dbReference type="InterPro" id="IPR016470">
    <property type="entry name" value="Phycobilisome"/>
</dbReference>
<dbReference type="GO" id="GO:0015979">
    <property type="term" value="P:photosynthesis"/>
    <property type="evidence" value="ECO:0007669"/>
    <property type="project" value="UniProtKB-KW"/>
</dbReference>
<comment type="similarity">
    <text evidence="7">Belongs to the phycobilisome linker protein family.</text>
</comment>
<dbReference type="InterPro" id="IPR038255">
    <property type="entry name" value="PBS_linker_sf"/>
</dbReference>